<dbReference type="InterPro" id="IPR011547">
    <property type="entry name" value="SLC26A/SulP_dom"/>
</dbReference>
<dbReference type="GO" id="GO:0055085">
    <property type="term" value="P:transmembrane transport"/>
    <property type="evidence" value="ECO:0007669"/>
    <property type="project" value="InterPro"/>
</dbReference>
<feature type="transmembrane region" description="Helical" evidence="5">
    <location>
        <begin position="385"/>
        <end position="403"/>
    </location>
</feature>
<dbReference type="KEGG" id="clec:106661418"/>
<dbReference type="OrthoDB" id="288203at2759"/>
<accession>A0A8I6R746</accession>
<reference evidence="7" key="1">
    <citation type="submission" date="2022-01" db="UniProtKB">
        <authorList>
            <consortium name="EnsemblMetazoa"/>
        </authorList>
    </citation>
    <scope>IDENTIFICATION</scope>
</reference>
<evidence type="ECO:0000256" key="2">
    <source>
        <dbReference type="ARBA" id="ARBA00022692"/>
    </source>
</evidence>
<feature type="transmembrane region" description="Helical" evidence="5">
    <location>
        <begin position="162"/>
        <end position="180"/>
    </location>
</feature>
<keyword evidence="2 5" id="KW-0812">Transmembrane</keyword>
<feature type="transmembrane region" description="Helical" evidence="5">
    <location>
        <begin position="243"/>
        <end position="262"/>
    </location>
</feature>
<evidence type="ECO:0000313" key="8">
    <source>
        <dbReference type="Proteomes" id="UP000494040"/>
    </source>
</evidence>
<feature type="transmembrane region" description="Helical" evidence="5">
    <location>
        <begin position="283"/>
        <end position="305"/>
    </location>
</feature>
<feature type="transmembrane region" description="Helical" evidence="5">
    <location>
        <begin position="419"/>
        <end position="444"/>
    </location>
</feature>
<dbReference type="Proteomes" id="UP000494040">
    <property type="component" value="Unassembled WGS sequence"/>
</dbReference>
<dbReference type="Pfam" id="PF00916">
    <property type="entry name" value="Sulfate_transp"/>
    <property type="match status" value="1"/>
</dbReference>
<keyword evidence="3 5" id="KW-1133">Transmembrane helix</keyword>
<name>A0A8I6R746_CIMLE</name>
<sequence>MDGETMVEDSGVQQIKSPKRSFPQKLRVKLKRLFPVIVWLPNYKWKEHTFFDMIAGVTIACVSVPQSLAFAVLANVDLIYGLNTACFSALVYTLLGTAPISAFGPVAIGSMLSGEAISKFDKETSNFSKDEFVAALTISIGIFYLIMYVLRLGVLTVVFKKPFVSGYIMACALHILIKSLRQLIGINVQTYYGYFNFFYNSIRIFSKVGESHVPTLIISAVTMTVFLFNMIVLTPFLKKRSSIVIPIETIVMVTAIVFSYFLKFKDMGVAIVGTVPTGLPKIVPLNLNAYVEAFPEAVLIALINYTTTTSMTLLFNPQMDREQEILAMAVSNIVCGNFQCITIGNSMMRTMIAINLGIRTLFATMFSSFLLFIIILYAGPLFEPLPLTILGCIIMTAVIKLLYERIKDIIKFSRSKEDLFIFFATFLATLIIDVTVGLVVGAVLSLRTILEGVVQNEENDREVEGHILLQAKPTV</sequence>
<keyword evidence="8" id="KW-1185">Reference proteome</keyword>
<evidence type="ECO:0000256" key="1">
    <source>
        <dbReference type="ARBA" id="ARBA00004141"/>
    </source>
</evidence>
<dbReference type="GO" id="GO:0016020">
    <property type="term" value="C:membrane"/>
    <property type="evidence" value="ECO:0007669"/>
    <property type="project" value="UniProtKB-SubCell"/>
</dbReference>
<protein>
    <recommendedName>
        <fullName evidence="6">SLC26A/SulP transporter domain-containing protein</fullName>
    </recommendedName>
</protein>
<evidence type="ECO:0000256" key="4">
    <source>
        <dbReference type="ARBA" id="ARBA00023136"/>
    </source>
</evidence>
<organism evidence="7 8">
    <name type="scientific">Cimex lectularius</name>
    <name type="common">Bed bug</name>
    <name type="synonym">Acanthia lectularia</name>
    <dbReference type="NCBI Taxonomy" id="79782"/>
    <lineage>
        <taxon>Eukaryota</taxon>
        <taxon>Metazoa</taxon>
        <taxon>Ecdysozoa</taxon>
        <taxon>Arthropoda</taxon>
        <taxon>Hexapoda</taxon>
        <taxon>Insecta</taxon>
        <taxon>Pterygota</taxon>
        <taxon>Neoptera</taxon>
        <taxon>Paraneoptera</taxon>
        <taxon>Hemiptera</taxon>
        <taxon>Heteroptera</taxon>
        <taxon>Panheteroptera</taxon>
        <taxon>Cimicomorpha</taxon>
        <taxon>Cimicidae</taxon>
        <taxon>Cimex</taxon>
    </lineage>
</organism>
<dbReference type="RefSeq" id="XP_014240270.1">
    <property type="nucleotide sequence ID" value="XM_014384784.2"/>
</dbReference>
<feature type="transmembrane region" description="Helical" evidence="5">
    <location>
        <begin position="356"/>
        <end position="379"/>
    </location>
</feature>
<feature type="transmembrane region" description="Helical" evidence="5">
    <location>
        <begin position="50"/>
        <end position="74"/>
    </location>
</feature>
<evidence type="ECO:0000259" key="6">
    <source>
        <dbReference type="Pfam" id="PF00916"/>
    </source>
</evidence>
<evidence type="ECO:0000256" key="5">
    <source>
        <dbReference type="SAM" id="Phobius"/>
    </source>
</evidence>
<feature type="domain" description="SLC26A/SulP transporter" evidence="6">
    <location>
        <begin position="52"/>
        <end position="425"/>
    </location>
</feature>
<dbReference type="EnsemblMetazoa" id="XM_014384784.2">
    <property type="protein sequence ID" value="XP_014240270.1"/>
    <property type="gene ID" value="LOC106661418"/>
</dbReference>
<feature type="transmembrane region" description="Helical" evidence="5">
    <location>
        <begin position="132"/>
        <end position="150"/>
    </location>
</feature>
<dbReference type="GeneID" id="106661418"/>
<evidence type="ECO:0000313" key="7">
    <source>
        <dbReference type="EnsemblMetazoa" id="XP_014240270.1"/>
    </source>
</evidence>
<dbReference type="PANTHER" id="PTHR11814">
    <property type="entry name" value="SULFATE TRANSPORTER"/>
    <property type="match status" value="1"/>
</dbReference>
<dbReference type="AlphaFoldDB" id="A0A8I6R746"/>
<dbReference type="InterPro" id="IPR001902">
    <property type="entry name" value="SLC26A/SulP_fam"/>
</dbReference>
<evidence type="ECO:0000256" key="3">
    <source>
        <dbReference type="ARBA" id="ARBA00022989"/>
    </source>
</evidence>
<comment type="subcellular location">
    <subcellularLocation>
        <location evidence="1">Membrane</location>
        <topology evidence="1">Multi-pass membrane protein</topology>
    </subcellularLocation>
</comment>
<feature type="transmembrane region" description="Helical" evidence="5">
    <location>
        <begin position="89"/>
        <end position="112"/>
    </location>
</feature>
<dbReference type="OMA" id="MACALHI"/>
<proteinExistence type="predicted"/>
<feature type="transmembrane region" description="Helical" evidence="5">
    <location>
        <begin position="213"/>
        <end position="237"/>
    </location>
</feature>
<keyword evidence="4 5" id="KW-0472">Membrane</keyword>